<comment type="caution">
    <text evidence="2">The sequence shown here is derived from an EMBL/GenBank/DDBJ whole genome shotgun (WGS) entry which is preliminary data.</text>
</comment>
<reference evidence="2 3" key="1">
    <citation type="submission" date="2019-07" db="EMBL/GenBank/DDBJ databases">
        <title>De Novo Assembly of kiwifruit Actinidia rufa.</title>
        <authorList>
            <person name="Sugita-Konishi S."/>
            <person name="Sato K."/>
            <person name="Mori E."/>
            <person name="Abe Y."/>
            <person name="Kisaki G."/>
            <person name="Hamano K."/>
            <person name="Suezawa K."/>
            <person name="Otani M."/>
            <person name="Fukuda T."/>
            <person name="Manabe T."/>
            <person name="Gomi K."/>
            <person name="Tabuchi M."/>
            <person name="Akimitsu K."/>
            <person name="Kataoka I."/>
        </authorList>
    </citation>
    <scope>NUCLEOTIDE SEQUENCE [LARGE SCALE GENOMIC DNA]</scope>
    <source>
        <strain evidence="3">cv. Fuchu</strain>
    </source>
</reference>
<evidence type="ECO:0000313" key="3">
    <source>
        <dbReference type="Proteomes" id="UP000585474"/>
    </source>
</evidence>
<dbReference type="EMBL" id="BJWL01000027">
    <property type="protein sequence ID" value="GFZ18548.1"/>
    <property type="molecule type" value="Genomic_DNA"/>
</dbReference>
<feature type="compositionally biased region" description="Polar residues" evidence="1">
    <location>
        <begin position="1"/>
        <end position="12"/>
    </location>
</feature>
<feature type="region of interest" description="Disordered" evidence="1">
    <location>
        <begin position="1"/>
        <end position="21"/>
    </location>
</feature>
<dbReference type="Proteomes" id="UP000585474">
    <property type="component" value="Unassembled WGS sequence"/>
</dbReference>
<proteinExistence type="predicted"/>
<evidence type="ECO:0000256" key="1">
    <source>
        <dbReference type="SAM" id="MobiDB-lite"/>
    </source>
</evidence>
<gene>
    <name evidence="2" type="ORF">Acr_27g0002870</name>
</gene>
<sequence>MFPLLVTSTPLRSVTPPNPPNSTLNLATPIPPLNSIFLNSPSKTPPNGFTELNNTLNSKVLSLLNEFSLLRSTSKELSSNGTAGSPNSRVPSIGPRSPRHYFVVLDPPNMRIRPKLLPVSSTPPPRVFYQEEFEKLSQLIDALPNNHLIGIFIAGLKDEVRLDVKLKNSRTPSKAIRVA</sequence>
<protein>
    <submittedName>
        <fullName evidence="2">Uncharacterized protein</fullName>
    </submittedName>
</protein>
<evidence type="ECO:0000313" key="2">
    <source>
        <dbReference type="EMBL" id="GFZ18548.1"/>
    </source>
</evidence>
<accession>A0A7J0H6A2</accession>
<organism evidence="2 3">
    <name type="scientific">Actinidia rufa</name>
    <dbReference type="NCBI Taxonomy" id="165716"/>
    <lineage>
        <taxon>Eukaryota</taxon>
        <taxon>Viridiplantae</taxon>
        <taxon>Streptophyta</taxon>
        <taxon>Embryophyta</taxon>
        <taxon>Tracheophyta</taxon>
        <taxon>Spermatophyta</taxon>
        <taxon>Magnoliopsida</taxon>
        <taxon>eudicotyledons</taxon>
        <taxon>Gunneridae</taxon>
        <taxon>Pentapetalae</taxon>
        <taxon>asterids</taxon>
        <taxon>Ericales</taxon>
        <taxon>Actinidiaceae</taxon>
        <taxon>Actinidia</taxon>
    </lineage>
</organism>
<keyword evidence="3" id="KW-1185">Reference proteome</keyword>
<dbReference type="OrthoDB" id="2013610at2759"/>
<name>A0A7J0H6A2_9ERIC</name>
<dbReference type="AlphaFoldDB" id="A0A7J0H6A2"/>